<comment type="similarity">
    <text evidence="3">Belongs to the purine nucleoside phosphorylase YfiH/LACC1 family.</text>
</comment>
<dbReference type="AlphaFoldDB" id="A0A943V0A9"/>
<dbReference type="EMBL" id="JAGZSV010000150">
    <property type="protein sequence ID" value="MBS6941275.1"/>
    <property type="molecule type" value="Genomic_DNA"/>
</dbReference>
<sequence length="298" mass="31533">MTNRVSSHDRATLDMPFPRLSEGRFSSYAALTDDALYEKTGVRIAFTQRTGGVSEPPFDSFNLGGHVGDDPACVSRNRDILLEGIGAPDAFVIQPNQVHGDRVVVCERRQDVETCSARAREGADGVVVRASDVAAILCFADCVPIIAVSPAGSFAVVHAGWRGVVAHIAEKAVDMLCAADGVDASAVNVYIGAHIEACCFEVGEDVAARFANEFGACALARPRHVDMTAALVAGLASHGVDTRRIACAHVCTMCDSEGRYYSYRRSAGVCGRHAAAAVRVSQDERSGASCRSNDAMPL</sequence>
<dbReference type="InterPro" id="IPR038371">
    <property type="entry name" value="Cu_polyphenol_OxRdtase_sf"/>
</dbReference>
<keyword evidence="5" id="KW-0479">Metal-binding</keyword>
<evidence type="ECO:0000256" key="8">
    <source>
        <dbReference type="ARBA" id="ARBA00047989"/>
    </source>
</evidence>
<dbReference type="GO" id="GO:0005507">
    <property type="term" value="F:copper ion binding"/>
    <property type="evidence" value="ECO:0007669"/>
    <property type="project" value="TreeGrafter"/>
</dbReference>
<dbReference type="Pfam" id="PF02578">
    <property type="entry name" value="Cu-oxidase_4"/>
    <property type="match status" value="1"/>
</dbReference>
<protein>
    <submittedName>
        <fullName evidence="11">Laccase domain-containing protein</fullName>
    </submittedName>
</protein>
<gene>
    <name evidence="11" type="ORF">KH142_07370</name>
</gene>
<evidence type="ECO:0000313" key="12">
    <source>
        <dbReference type="Proteomes" id="UP000727506"/>
    </source>
</evidence>
<evidence type="ECO:0000313" key="11">
    <source>
        <dbReference type="EMBL" id="MBS6941275.1"/>
    </source>
</evidence>
<dbReference type="GO" id="GO:0016787">
    <property type="term" value="F:hydrolase activity"/>
    <property type="evidence" value="ECO:0007669"/>
    <property type="project" value="UniProtKB-KW"/>
</dbReference>
<proteinExistence type="inferred from homology"/>
<evidence type="ECO:0000256" key="9">
    <source>
        <dbReference type="ARBA" id="ARBA00048968"/>
    </source>
</evidence>
<dbReference type="PANTHER" id="PTHR30616:SF2">
    <property type="entry name" value="PURINE NUCLEOSIDE PHOSPHORYLASE LACC1"/>
    <property type="match status" value="1"/>
</dbReference>
<evidence type="ECO:0000256" key="2">
    <source>
        <dbReference type="ARBA" id="ARBA00003215"/>
    </source>
</evidence>
<comment type="catalytic activity">
    <reaction evidence="8">
        <text>adenosine + H2O + H(+) = inosine + NH4(+)</text>
        <dbReference type="Rhea" id="RHEA:24408"/>
        <dbReference type="ChEBI" id="CHEBI:15377"/>
        <dbReference type="ChEBI" id="CHEBI:15378"/>
        <dbReference type="ChEBI" id="CHEBI:16335"/>
        <dbReference type="ChEBI" id="CHEBI:17596"/>
        <dbReference type="ChEBI" id="CHEBI:28938"/>
        <dbReference type="EC" id="3.5.4.4"/>
    </reaction>
    <physiologicalReaction direction="left-to-right" evidence="8">
        <dbReference type="Rhea" id="RHEA:24409"/>
    </physiologicalReaction>
</comment>
<dbReference type="CDD" id="cd16833">
    <property type="entry name" value="YfiH"/>
    <property type="match status" value="1"/>
</dbReference>
<dbReference type="InterPro" id="IPR011324">
    <property type="entry name" value="Cytotoxic_necrot_fac-like_cat"/>
</dbReference>
<reference evidence="11" key="1">
    <citation type="submission" date="2021-02" db="EMBL/GenBank/DDBJ databases">
        <title>Infant gut strain persistence is associated with maternal origin, phylogeny, and functional potential including surface adhesion and iron acquisition.</title>
        <authorList>
            <person name="Lou Y.C."/>
        </authorList>
    </citation>
    <scope>NUCLEOTIDE SEQUENCE</scope>
    <source>
        <strain evidence="11">L2_039_000G1_dasL2_039_000G1_concoct_11</strain>
    </source>
</reference>
<organism evidence="11 12">
    <name type="scientific">Slackia piriformis</name>
    <dbReference type="NCBI Taxonomy" id="626934"/>
    <lineage>
        <taxon>Bacteria</taxon>
        <taxon>Bacillati</taxon>
        <taxon>Actinomycetota</taxon>
        <taxon>Coriobacteriia</taxon>
        <taxon>Eggerthellales</taxon>
        <taxon>Eggerthellaceae</taxon>
        <taxon>Slackia</taxon>
    </lineage>
</organism>
<evidence type="ECO:0000256" key="5">
    <source>
        <dbReference type="ARBA" id="ARBA00022723"/>
    </source>
</evidence>
<dbReference type="SUPFAM" id="SSF64438">
    <property type="entry name" value="CNF1/YfiH-like putative cysteine hydrolases"/>
    <property type="match status" value="1"/>
</dbReference>
<dbReference type="GO" id="GO:0017061">
    <property type="term" value="F:S-methyl-5-thioadenosine phosphorylase activity"/>
    <property type="evidence" value="ECO:0007669"/>
    <property type="project" value="UniProtKB-EC"/>
</dbReference>
<name>A0A943V0A9_9ACTN</name>
<comment type="catalytic activity">
    <reaction evidence="1">
        <text>inosine + phosphate = alpha-D-ribose 1-phosphate + hypoxanthine</text>
        <dbReference type="Rhea" id="RHEA:27646"/>
        <dbReference type="ChEBI" id="CHEBI:17368"/>
        <dbReference type="ChEBI" id="CHEBI:17596"/>
        <dbReference type="ChEBI" id="CHEBI:43474"/>
        <dbReference type="ChEBI" id="CHEBI:57720"/>
        <dbReference type="EC" id="2.4.2.1"/>
    </reaction>
    <physiologicalReaction direction="left-to-right" evidence="1">
        <dbReference type="Rhea" id="RHEA:27647"/>
    </physiologicalReaction>
</comment>
<dbReference type="InterPro" id="IPR003730">
    <property type="entry name" value="Cu_polyphenol_OxRdtase"/>
</dbReference>
<dbReference type="Gene3D" id="3.60.140.10">
    <property type="entry name" value="CNF1/YfiH-like putative cysteine hydrolases"/>
    <property type="match status" value="1"/>
</dbReference>
<keyword evidence="7" id="KW-0862">Zinc</keyword>
<dbReference type="Proteomes" id="UP000727506">
    <property type="component" value="Unassembled WGS sequence"/>
</dbReference>
<evidence type="ECO:0000256" key="6">
    <source>
        <dbReference type="ARBA" id="ARBA00022801"/>
    </source>
</evidence>
<keyword evidence="4" id="KW-0808">Transferase</keyword>
<comment type="caution">
    <text evidence="11">The sequence shown here is derived from an EMBL/GenBank/DDBJ whole genome shotgun (WGS) entry which is preliminary data.</text>
</comment>
<evidence type="ECO:0000256" key="3">
    <source>
        <dbReference type="ARBA" id="ARBA00007353"/>
    </source>
</evidence>
<comment type="function">
    <text evidence="2">Purine nucleoside enzyme that catalyzes the phosphorolysis of adenosine and inosine nucleosides, yielding D-ribose 1-phosphate and the respective free bases, adenine and hypoxanthine. Also catalyzes the phosphorolysis of S-methyl-5'-thioadenosine into adenine and S-methyl-5-thio-alpha-D-ribose 1-phosphate. Also has adenosine deaminase activity.</text>
</comment>
<dbReference type="PANTHER" id="PTHR30616">
    <property type="entry name" value="UNCHARACTERIZED PROTEIN YFIH"/>
    <property type="match status" value="1"/>
</dbReference>
<evidence type="ECO:0000256" key="1">
    <source>
        <dbReference type="ARBA" id="ARBA00000553"/>
    </source>
</evidence>
<evidence type="ECO:0000256" key="10">
    <source>
        <dbReference type="ARBA" id="ARBA00049893"/>
    </source>
</evidence>
<keyword evidence="6" id="KW-0378">Hydrolase</keyword>
<evidence type="ECO:0000256" key="4">
    <source>
        <dbReference type="ARBA" id="ARBA00022679"/>
    </source>
</evidence>
<comment type="catalytic activity">
    <reaction evidence="9">
        <text>adenosine + phosphate = alpha-D-ribose 1-phosphate + adenine</text>
        <dbReference type="Rhea" id="RHEA:27642"/>
        <dbReference type="ChEBI" id="CHEBI:16335"/>
        <dbReference type="ChEBI" id="CHEBI:16708"/>
        <dbReference type="ChEBI" id="CHEBI:43474"/>
        <dbReference type="ChEBI" id="CHEBI:57720"/>
        <dbReference type="EC" id="2.4.2.1"/>
    </reaction>
    <physiologicalReaction direction="left-to-right" evidence="9">
        <dbReference type="Rhea" id="RHEA:27643"/>
    </physiologicalReaction>
</comment>
<evidence type="ECO:0000256" key="7">
    <source>
        <dbReference type="ARBA" id="ARBA00022833"/>
    </source>
</evidence>
<accession>A0A943V0A9</accession>
<comment type="catalytic activity">
    <reaction evidence="10">
        <text>S-methyl-5'-thioadenosine + phosphate = 5-(methylsulfanyl)-alpha-D-ribose 1-phosphate + adenine</text>
        <dbReference type="Rhea" id="RHEA:11852"/>
        <dbReference type="ChEBI" id="CHEBI:16708"/>
        <dbReference type="ChEBI" id="CHEBI:17509"/>
        <dbReference type="ChEBI" id="CHEBI:43474"/>
        <dbReference type="ChEBI" id="CHEBI:58533"/>
        <dbReference type="EC" id="2.4.2.28"/>
    </reaction>
    <physiologicalReaction direction="left-to-right" evidence="10">
        <dbReference type="Rhea" id="RHEA:11853"/>
    </physiologicalReaction>
</comment>